<dbReference type="InterPro" id="IPR019734">
    <property type="entry name" value="TPR_rpt"/>
</dbReference>
<dbReference type="GO" id="GO:0097363">
    <property type="term" value="F:protein O-acetylglucosaminyltransferase activity"/>
    <property type="evidence" value="ECO:0007669"/>
    <property type="project" value="UniProtKB-EC"/>
</dbReference>
<feature type="repeat" description="TPR" evidence="10">
    <location>
        <begin position="241"/>
        <end position="274"/>
    </location>
</feature>
<dbReference type="InterPro" id="IPR029489">
    <property type="entry name" value="OGT/SEC/SPY_C"/>
</dbReference>
<evidence type="ECO:0000313" key="13">
    <source>
        <dbReference type="Proteomes" id="UP000593846"/>
    </source>
</evidence>
<evidence type="ECO:0000256" key="1">
    <source>
        <dbReference type="ARBA" id="ARBA00004922"/>
    </source>
</evidence>
<dbReference type="InterPro" id="IPR013105">
    <property type="entry name" value="TPR_2"/>
</dbReference>
<dbReference type="InterPro" id="IPR006597">
    <property type="entry name" value="Sel1-like"/>
</dbReference>
<feature type="repeat" description="TPR" evidence="10">
    <location>
        <begin position="377"/>
        <end position="410"/>
    </location>
</feature>
<dbReference type="PROSITE" id="PS50293">
    <property type="entry name" value="TPR_REGION"/>
    <property type="match status" value="2"/>
</dbReference>
<keyword evidence="8 10" id="KW-0802">TPR repeat</keyword>
<dbReference type="Gene3D" id="3.40.50.300">
    <property type="entry name" value="P-loop containing nucleotide triphosphate hydrolases"/>
    <property type="match status" value="1"/>
</dbReference>
<dbReference type="EMBL" id="CP063311">
    <property type="protein sequence ID" value="QOV23152.1"/>
    <property type="molecule type" value="Genomic_DNA"/>
</dbReference>
<dbReference type="Pfam" id="PF13414">
    <property type="entry name" value="TPR_11"/>
    <property type="match status" value="1"/>
</dbReference>
<keyword evidence="6" id="KW-0808">Transferase</keyword>
<evidence type="ECO:0000256" key="2">
    <source>
        <dbReference type="ARBA" id="ARBA00005386"/>
    </source>
</evidence>
<dbReference type="SUPFAM" id="SSF48452">
    <property type="entry name" value="TPR-like"/>
    <property type="match status" value="2"/>
</dbReference>
<sequence>MTSPTEKAAFASSLLNLWQQYQEKWFPQEHTLFIARENLVSQPDLTITQVAEYLELTVELTPTDPRLTSLINQYSLPAATPWTQSLSPEQCLIIETLLQPLLVYFNYTDEAELSLKLEQHLAAIELPTLLTELNPILTQSISFKPSLREEFYNSLDEYLITRLTNRGGGEVAGEICHLFGNILTQQHEFTLAEKWYLRAVSIQPQLAKSHHNLGLVYEQQYNWEAAINHHTQAIAIHPNYTKAHYRLGLIYRRQQQFTAAIGEFSQVLALDPSHQGAKFNLALIYEQENVDVIANLLEPSDLELLPKLTNHINNTGTDLVNQGKLKEAQKCFEYVIELDPEAALAYYNLGCIFQNEKYYIEAIYYYNRAVEINPEYIGALKNLSYVYYQNGQPNLAQECIEKVLKINPQHSETYELLGYFANDQGKILESINLFNEALKINPHNPKLHSSFLFNISALSNFTPQEILDSAELWYLQQVGNQWLPHLKNHPNPKTPHRPLRIGYISPDFRRHSVSAFIKPVIQHHDRNRVEVFCYGEVSKPDGITEEIINICDAWRSTVGMTDLEVAELIKSDRIDILVDLAGHTVSNRLVVLGMKPAPIQATYLGYFATTGLPTIDYWITDEVLHPPETQEKTSETIWRLPRCYVSYEPLKDTPDITQLPYEKTGIFTFASFNTLRKLTPETLSMWTAILKAVPHSRLVIKCASSNVFNPLITEKIQTPFMKEGIDPKRIALYGGYAADQDHLNLYNQVDLHLDSIPYTGCTTTCEALWMGVPTLTLAGSRKMERMSASILHTLGLDDFIAHSQAEYVQKAVELAQNPAILASLRRTMRQRMQESSLLDVEDMARTLETSYEQMWEIYLQSGEQSLSIPSLPEKLQPGTTLEDYQDYTKGYPDDPQGYYQLGLAYQAADDVEKAIWAYLQSLSLDRSSPATYQALAQLLAEQELTDEAQKYRRYGNYCSCG</sequence>
<dbReference type="SUPFAM" id="SSF52540">
    <property type="entry name" value="P-loop containing nucleoside triphosphate hydrolases"/>
    <property type="match status" value="1"/>
</dbReference>
<keyword evidence="5" id="KW-0328">Glycosyltransferase</keyword>
<evidence type="ECO:0000256" key="5">
    <source>
        <dbReference type="ARBA" id="ARBA00022676"/>
    </source>
</evidence>
<reference evidence="13" key="1">
    <citation type="submission" date="2020-10" db="EMBL/GenBank/DDBJ databases">
        <title>Genome-based taxonomic classification of the species Anabaenopsis elenkinii.</title>
        <authorList>
            <person name="Delbaje E."/>
            <person name="Andreote A.P.D."/>
            <person name="Pellegrinetti T.A."/>
            <person name="Cruz R.B."/>
            <person name="Branco L.H.Z."/>
            <person name="Fiore M.F."/>
        </authorList>
    </citation>
    <scope>NUCLEOTIDE SEQUENCE [LARGE SCALE GENOMIC DNA]</scope>
    <source>
        <strain evidence="13">CCIBt3563</strain>
    </source>
</reference>
<evidence type="ECO:0000256" key="8">
    <source>
        <dbReference type="ARBA" id="ARBA00022803"/>
    </source>
</evidence>
<dbReference type="EC" id="2.4.1.255" evidence="3"/>
<dbReference type="AlphaFoldDB" id="A0A7S6RDX0"/>
<dbReference type="Gene3D" id="3.40.50.11380">
    <property type="match status" value="1"/>
</dbReference>
<evidence type="ECO:0000256" key="7">
    <source>
        <dbReference type="ARBA" id="ARBA00022737"/>
    </source>
</evidence>
<dbReference type="Gene3D" id="3.40.50.2000">
    <property type="entry name" value="Glycogen Phosphorylase B"/>
    <property type="match status" value="1"/>
</dbReference>
<dbReference type="Pfam" id="PF07719">
    <property type="entry name" value="TPR_2"/>
    <property type="match status" value="1"/>
</dbReference>
<dbReference type="SMART" id="SM00028">
    <property type="entry name" value="TPR"/>
    <property type="match status" value="8"/>
</dbReference>
<dbReference type="Pfam" id="PF13432">
    <property type="entry name" value="TPR_16"/>
    <property type="match status" value="2"/>
</dbReference>
<dbReference type="SMART" id="SM00671">
    <property type="entry name" value="SEL1"/>
    <property type="match status" value="3"/>
</dbReference>
<feature type="domain" description="O-GlcNAc transferase C-terminal" evidence="11">
    <location>
        <begin position="668"/>
        <end position="845"/>
    </location>
</feature>
<feature type="repeat" description="TPR" evidence="10">
    <location>
        <begin position="411"/>
        <end position="444"/>
    </location>
</feature>
<evidence type="ECO:0000256" key="10">
    <source>
        <dbReference type="PROSITE-ProRule" id="PRU00339"/>
    </source>
</evidence>
<dbReference type="Pfam" id="PF13181">
    <property type="entry name" value="TPR_8"/>
    <property type="match status" value="1"/>
</dbReference>
<dbReference type="Proteomes" id="UP000593846">
    <property type="component" value="Chromosome"/>
</dbReference>
<gene>
    <name evidence="12" type="ORF">IM676_02020</name>
</gene>
<dbReference type="InterPro" id="IPR027417">
    <property type="entry name" value="P-loop_NTPase"/>
</dbReference>
<keyword evidence="13" id="KW-1185">Reference proteome</keyword>
<dbReference type="PANTHER" id="PTHR44835">
    <property type="entry name" value="UDP-N-ACETYLGLUCOSAMINE--PEPTIDE N-ACETYLGLUCOSAMINYLTRANSFERASE SPINDLY-RELATED"/>
    <property type="match status" value="1"/>
</dbReference>
<evidence type="ECO:0000256" key="4">
    <source>
        <dbReference type="ARBA" id="ARBA00019143"/>
    </source>
</evidence>
<accession>A0A7S6RDX0</accession>
<feature type="repeat" description="TPR" evidence="10">
    <location>
        <begin position="309"/>
        <end position="342"/>
    </location>
</feature>
<evidence type="ECO:0000313" key="12">
    <source>
        <dbReference type="EMBL" id="QOV23152.1"/>
    </source>
</evidence>
<feature type="domain" description="O-GlcNAc transferase C-terminal" evidence="11">
    <location>
        <begin position="494"/>
        <end position="644"/>
    </location>
</feature>
<evidence type="ECO:0000256" key="9">
    <source>
        <dbReference type="ARBA" id="ARBA00022941"/>
    </source>
</evidence>
<dbReference type="KEGG" id="aee:IM676_02020"/>
<dbReference type="PANTHER" id="PTHR44835:SF1">
    <property type="entry name" value="PROTEIN O-GLCNAC TRANSFERASE"/>
    <property type="match status" value="1"/>
</dbReference>
<proteinExistence type="inferred from homology"/>
<keyword evidence="7" id="KW-0677">Repeat</keyword>
<dbReference type="Pfam" id="PF13844">
    <property type="entry name" value="Glyco_transf_41"/>
    <property type="match status" value="2"/>
</dbReference>
<feature type="repeat" description="TPR" evidence="10">
    <location>
        <begin position="207"/>
        <end position="240"/>
    </location>
</feature>
<name>A0A7S6RDX0_9CYAN</name>
<feature type="repeat" description="TPR" evidence="10">
    <location>
        <begin position="343"/>
        <end position="376"/>
    </location>
</feature>
<comment type="pathway">
    <text evidence="1">Protein modification; protein glycosylation.</text>
</comment>
<feature type="repeat" description="TPR" evidence="10">
    <location>
        <begin position="895"/>
        <end position="928"/>
    </location>
</feature>
<evidence type="ECO:0000256" key="6">
    <source>
        <dbReference type="ARBA" id="ARBA00022679"/>
    </source>
</evidence>
<dbReference type="GO" id="GO:0009740">
    <property type="term" value="P:gibberellic acid mediated signaling pathway"/>
    <property type="evidence" value="ECO:0007669"/>
    <property type="project" value="UniProtKB-KW"/>
</dbReference>
<protein>
    <recommendedName>
        <fullName evidence="4">Probable UDP-N-acetylglucosamine--peptide N-acetylglucosaminyltransferase SPINDLY</fullName>
        <ecNumber evidence="3">2.4.1.255</ecNumber>
    </recommendedName>
</protein>
<evidence type="ECO:0000259" key="11">
    <source>
        <dbReference type="Pfam" id="PF13844"/>
    </source>
</evidence>
<organism evidence="12 13">
    <name type="scientific">Anabaenopsis elenkinii CCIBt3563</name>
    <dbReference type="NCBI Taxonomy" id="2779889"/>
    <lineage>
        <taxon>Bacteria</taxon>
        <taxon>Bacillati</taxon>
        <taxon>Cyanobacteriota</taxon>
        <taxon>Cyanophyceae</taxon>
        <taxon>Nostocales</taxon>
        <taxon>Nodulariaceae</taxon>
        <taxon>Anabaenopsis</taxon>
    </lineage>
</organism>
<dbReference type="RefSeq" id="WP_200988753.1">
    <property type="nucleotide sequence ID" value="NZ_CP063311.1"/>
</dbReference>
<comment type="similarity">
    <text evidence="2">Belongs to the glycosyltransferase 41 family. O-GlcNAc transferase subfamily.</text>
</comment>
<dbReference type="PROSITE" id="PS50005">
    <property type="entry name" value="TPR"/>
    <property type="match status" value="7"/>
</dbReference>
<dbReference type="Gene3D" id="1.25.40.10">
    <property type="entry name" value="Tetratricopeptide repeat domain"/>
    <property type="match status" value="3"/>
</dbReference>
<dbReference type="InterPro" id="IPR011990">
    <property type="entry name" value="TPR-like_helical_dom_sf"/>
</dbReference>
<dbReference type="SUPFAM" id="SSF53756">
    <property type="entry name" value="UDP-Glycosyltransferase/glycogen phosphorylase"/>
    <property type="match status" value="1"/>
</dbReference>
<keyword evidence="9" id="KW-0939">Gibberellin signaling pathway</keyword>
<dbReference type="InterPro" id="IPR051939">
    <property type="entry name" value="Glycosyltr_41/O-GlcNAc_trsf"/>
</dbReference>
<evidence type="ECO:0000256" key="3">
    <source>
        <dbReference type="ARBA" id="ARBA00011970"/>
    </source>
</evidence>